<feature type="chain" id="PRO_5013372599" evidence="1">
    <location>
        <begin position="28"/>
        <end position="132"/>
    </location>
</feature>
<dbReference type="OrthoDB" id="9958860at2"/>
<organism evidence="2 3">
    <name type="scientific">Corallococcus macrosporus DSM 14697</name>
    <dbReference type="NCBI Taxonomy" id="1189310"/>
    <lineage>
        <taxon>Bacteria</taxon>
        <taxon>Pseudomonadati</taxon>
        <taxon>Myxococcota</taxon>
        <taxon>Myxococcia</taxon>
        <taxon>Myxococcales</taxon>
        <taxon>Cystobacterineae</taxon>
        <taxon>Myxococcaceae</taxon>
        <taxon>Corallococcus</taxon>
    </lineage>
</organism>
<keyword evidence="2" id="KW-0449">Lipoprotein</keyword>
<evidence type="ECO:0000313" key="2">
    <source>
        <dbReference type="EMBL" id="ATB47492.1"/>
    </source>
</evidence>
<keyword evidence="3" id="KW-1185">Reference proteome</keyword>
<gene>
    <name evidence="2" type="ORF">MYMAC_003106</name>
</gene>
<dbReference type="AlphaFoldDB" id="A0A250JVJ5"/>
<protein>
    <submittedName>
        <fullName evidence="2">Lipoprotein</fullName>
    </submittedName>
</protein>
<feature type="signal peptide" evidence="1">
    <location>
        <begin position="1"/>
        <end position="27"/>
    </location>
</feature>
<evidence type="ECO:0000256" key="1">
    <source>
        <dbReference type="SAM" id="SignalP"/>
    </source>
</evidence>
<dbReference type="EMBL" id="CP022203">
    <property type="protein sequence ID" value="ATB47492.1"/>
    <property type="molecule type" value="Genomic_DNA"/>
</dbReference>
<dbReference type="KEGG" id="mmas:MYMAC_003106"/>
<evidence type="ECO:0000313" key="3">
    <source>
        <dbReference type="Proteomes" id="UP000217343"/>
    </source>
</evidence>
<sequence>MKKPTFASLVLTLLALLAPGCSSSATSAPSRRAVSAPALAAAPTCQDALSCCLQRHPADTQRCGLSSEDAVAYLTSMQAREAKPDDELKQRCLRVHSRCKDAGTGRWTGDCNACLARCARERDWPYAVCHRP</sequence>
<proteinExistence type="predicted"/>
<dbReference type="Proteomes" id="UP000217343">
    <property type="component" value="Chromosome"/>
</dbReference>
<reference evidence="2 3" key="1">
    <citation type="submission" date="2017-06" db="EMBL/GenBank/DDBJ databases">
        <title>Sequencing and comparative analysis of myxobacterial genomes.</title>
        <authorList>
            <person name="Rupp O."/>
            <person name="Goesmann A."/>
            <person name="Sogaard-Andersen L."/>
        </authorList>
    </citation>
    <scope>NUCLEOTIDE SEQUENCE [LARGE SCALE GENOMIC DNA]</scope>
    <source>
        <strain evidence="2 3">DSM 14697</strain>
    </source>
</reference>
<keyword evidence="1" id="KW-0732">Signal</keyword>
<name>A0A250JVJ5_9BACT</name>
<dbReference type="RefSeq" id="WP_043711062.1">
    <property type="nucleotide sequence ID" value="NZ_CP022203.1"/>
</dbReference>
<accession>A0A250JVJ5</accession>